<dbReference type="EMBL" id="BK014723">
    <property type="protein sequence ID" value="DAD55352.1"/>
    <property type="molecule type" value="Genomic_DNA"/>
</dbReference>
<organism evidence="1">
    <name type="scientific">Podoviridae sp. ct5O42</name>
    <dbReference type="NCBI Taxonomy" id="2826084"/>
    <lineage>
        <taxon>Viruses</taxon>
        <taxon>Duplodnaviria</taxon>
        <taxon>Heunggongvirae</taxon>
        <taxon>Uroviricota</taxon>
        <taxon>Caudoviricetes</taxon>
    </lineage>
</organism>
<reference evidence="1" key="1">
    <citation type="journal article" date="2021" name="Proc. Natl. Acad. Sci. U.S.A.">
        <title>A Catalog of Tens of Thousands of Viruses from Human Metagenomes Reveals Hidden Associations with Chronic Diseases.</title>
        <authorList>
            <person name="Tisza M.J."/>
            <person name="Buck C.B."/>
        </authorList>
    </citation>
    <scope>NUCLEOTIDE SEQUENCE</scope>
    <source>
        <strain evidence="1">Ct5O42</strain>
    </source>
</reference>
<evidence type="ECO:0000313" key="1">
    <source>
        <dbReference type="EMBL" id="DAD55352.1"/>
    </source>
</evidence>
<protein>
    <submittedName>
        <fullName evidence="1">Zinc-ribbon containing domain</fullName>
    </submittedName>
</protein>
<accession>A0A8D9PDK2</accession>
<sequence>MAEYIKRDAIKARLEDLVDWCQDLRKPGLEQALAMLNEEPVADVAPVVHGVWVCVNKIDPISGYRCSKCRRRVGFDLTPYCPNCGAKMDGGDNDEAD</sequence>
<name>A0A8D9PDK2_9CAUD</name>
<proteinExistence type="predicted"/>